<evidence type="ECO:0000259" key="1">
    <source>
        <dbReference type="Pfam" id="PF12697"/>
    </source>
</evidence>
<dbReference type="InterPro" id="IPR029058">
    <property type="entry name" value="AB_hydrolase_fold"/>
</dbReference>
<comment type="caution">
    <text evidence="2">The sequence shown here is derived from an EMBL/GenBank/DDBJ whole genome shotgun (WGS) entry which is preliminary data.</text>
</comment>
<keyword evidence="2" id="KW-0378">Hydrolase</keyword>
<gene>
    <name evidence="2" type="ORF">ACFPCS_05505</name>
</gene>
<dbReference type="Gene3D" id="3.40.50.1820">
    <property type="entry name" value="alpha/beta hydrolase"/>
    <property type="match status" value="1"/>
</dbReference>
<reference evidence="3" key="1">
    <citation type="journal article" date="2019" name="Int. J. Syst. Evol. Microbiol.">
        <title>The Global Catalogue of Microorganisms (GCM) 10K type strain sequencing project: providing services to taxonomists for standard genome sequencing and annotation.</title>
        <authorList>
            <consortium name="The Broad Institute Genomics Platform"/>
            <consortium name="The Broad Institute Genome Sequencing Center for Infectious Disease"/>
            <person name="Wu L."/>
            <person name="Ma J."/>
        </authorList>
    </citation>
    <scope>NUCLEOTIDE SEQUENCE [LARGE SCALE GENOMIC DNA]</scope>
    <source>
        <strain evidence="3">CGMCC 4.6946</strain>
    </source>
</reference>
<feature type="domain" description="AB hydrolase-1" evidence="1">
    <location>
        <begin position="25"/>
        <end position="277"/>
    </location>
</feature>
<dbReference type="Proteomes" id="UP001595797">
    <property type="component" value="Unassembled WGS sequence"/>
</dbReference>
<proteinExistence type="predicted"/>
<evidence type="ECO:0000313" key="3">
    <source>
        <dbReference type="Proteomes" id="UP001595797"/>
    </source>
</evidence>
<accession>A0ABV9TGD1</accession>
<dbReference type="Pfam" id="PF12697">
    <property type="entry name" value="Abhydrolase_6"/>
    <property type="match status" value="1"/>
</dbReference>
<dbReference type="PANTHER" id="PTHR46438:SF11">
    <property type="entry name" value="LIPASE-RELATED"/>
    <property type="match status" value="1"/>
</dbReference>
<dbReference type="GO" id="GO:0016787">
    <property type="term" value="F:hydrolase activity"/>
    <property type="evidence" value="ECO:0007669"/>
    <property type="project" value="UniProtKB-KW"/>
</dbReference>
<dbReference type="SUPFAM" id="SSF53474">
    <property type="entry name" value="alpha/beta-Hydrolases"/>
    <property type="match status" value="1"/>
</dbReference>
<keyword evidence="3" id="KW-1185">Reference proteome</keyword>
<dbReference type="RefSeq" id="WP_277549799.1">
    <property type="nucleotide sequence ID" value="NZ_JARAMH010000001.1"/>
</dbReference>
<name>A0ABV9TGD1_9MICC</name>
<evidence type="ECO:0000313" key="2">
    <source>
        <dbReference type="EMBL" id="MFC4903020.1"/>
    </source>
</evidence>
<dbReference type="PANTHER" id="PTHR46438">
    <property type="entry name" value="ALPHA/BETA-HYDROLASES SUPERFAMILY PROTEIN"/>
    <property type="match status" value="1"/>
</dbReference>
<dbReference type="EMBL" id="JBHSIW010000007">
    <property type="protein sequence ID" value="MFC4903020.1"/>
    <property type="molecule type" value="Genomic_DNA"/>
</dbReference>
<dbReference type="InterPro" id="IPR000073">
    <property type="entry name" value="AB_hydrolase_1"/>
</dbReference>
<protein>
    <submittedName>
        <fullName evidence="2">Alpha/beta fold hydrolase</fullName>
    </submittedName>
</protein>
<organism evidence="2 3">
    <name type="scientific">Kocuria oceani</name>
    <dbReference type="NCBI Taxonomy" id="988827"/>
    <lineage>
        <taxon>Bacteria</taxon>
        <taxon>Bacillati</taxon>
        <taxon>Actinomycetota</taxon>
        <taxon>Actinomycetes</taxon>
        <taxon>Micrococcales</taxon>
        <taxon>Micrococcaceae</taxon>
        <taxon>Kocuria</taxon>
    </lineage>
</organism>
<sequence length="295" mass="31443">MSDVTSFDGTRLALTTWGREGAPIVVLVHGLGLSSDSWGRVPDLLAAGHRVVAYDLRGHAQSGDARSGDYTMEAHARDLDAVLGEVVDAAAAAVVVGNSLGGGIVVARAHHCGNERVAGAVFAGSGGSTVTFPGFPARGLPRPVQAGLRLAWMKALRTGVLAGKRIRSLENLSDRLVRRFAFTSDAPRDLVERVRQDFLNSRPRALTRTTLASVSHDGSRMAPDLMVPTLVIHGSADPEVSEDELRRLLDALPDGELLRLPEEGHMLPLTRPELVAEQVARWVERVRPASGPVSG</sequence>